<dbReference type="EC" id="2.3.3.9" evidence="2"/>
<dbReference type="GO" id="GO:0006097">
    <property type="term" value="P:glyoxylate cycle"/>
    <property type="evidence" value="ECO:0007669"/>
    <property type="project" value="UniProtKB-KW"/>
</dbReference>
<dbReference type="InterPro" id="IPR011076">
    <property type="entry name" value="Malate_synth_sf"/>
</dbReference>
<feature type="active site" description="Proton donor" evidence="8">
    <location>
        <position position="444"/>
    </location>
</feature>
<evidence type="ECO:0000256" key="4">
    <source>
        <dbReference type="ARBA" id="ARBA00022532"/>
    </source>
</evidence>
<reference evidence="13" key="2">
    <citation type="submission" date="2010-01" db="EMBL/GenBank/DDBJ databases">
        <title>The complete genome of Conexibacter woesei DSM 14684.</title>
        <authorList>
            <consortium name="US DOE Joint Genome Institute (JGI-PGF)"/>
            <person name="Lucas S."/>
            <person name="Copeland A."/>
            <person name="Lapidus A."/>
            <person name="Glavina del Rio T."/>
            <person name="Dalin E."/>
            <person name="Tice H."/>
            <person name="Bruce D."/>
            <person name="Goodwin L."/>
            <person name="Pitluck S."/>
            <person name="Kyrpides N."/>
            <person name="Mavromatis K."/>
            <person name="Ivanova N."/>
            <person name="Mikhailova N."/>
            <person name="Chertkov O."/>
            <person name="Brettin T."/>
            <person name="Detter J.C."/>
            <person name="Han C."/>
            <person name="Larimer F."/>
            <person name="Land M."/>
            <person name="Hauser L."/>
            <person name="Markowitz V."/>
            <person name="Cheng J.-F."/>
            <person name="Hugenholtz P."/>
            <person name="Woyke T."/>
            <person name="Wu D."/>
            <person name="Pukall R."/>
            <person name="Steenblock K."/>
            <person name="Schneider S."/>
            <person name="Klenk H.-P."/>
            <person name="Eisen J.A."/>
        </authorList>
    </citation>
    <scope>NUCLEOTIDE SEQUENCE [LARGE SCALE GENOMIC DNA]</scope>
    <source>
        <strain evidence="13">DSM 14684 / CIP 108061 / JCM 11494 / NBRC 100937 / ID131577</strain>
    </source>
</reference>
<evidence type="ECO:0000259" key="10">
    <source>
        <dbReference type="Pfam" id="PF20656"/>
    </source>
</evidence>
<evidence type="ECO:0000313" key="13">
    <source>
        <dbReference type="Proteomes" id="UP000008229"/>
    </source>
</evidence>
<evidence type="ECO:0000259" key="9">
    <source>
        <dbReference type="Pfam" id="PF01274"/>
    </source>
</evidence>
<evidence type="ECO:0000259" key="11">
    <source>
        <dbReference type="Pfam" id="PF20659"/>
    </source>
</evidence>
<dbReference type="GO" id="GO:0006099">
    <property type="term" value="P:tricarboxylic acid cycle"/>
    <property type="evidence" value="ECO:0007669"/>
    <property type="project" value="UniProtKB-KW"/>
</dbReference>
<dbReference type="InterPro" id="IPR048355">
    <property type="entry name" value="MS_C"/>
</dbReference>
<keyword evidence="4" id="KW-0816">Tricarboxylic acid cycle</keyword>
<evidence type="ECO:0000313" key="12">
    <source>
        <dbReference type="EMBL" id="ADB54100.1"/>
    </source>
</evidence>
<dbReference type="CDD" id="cd00727">
    <property type="entry name" value="malate_synt_A"/>
    <property type="match status" value="1"/>
</dbReference>
<dbReference type="FunFam" id="1.20.1220.12:FF:000001">
    <property type="entry name" value="Malate synthase"/>
    <property type="match status" value="1"/>
</dbReference>
<organism evidence="12 13">
    <name type="scientific">Conexibacter woesei (strain DSM 14684 / CCUG 47730 / CIP 108061 / JCM 11494 / NBRC 100937 / ID131577)</name>
    <dbReference type="NCBI Taxonomy" id="469383"/>
    <lineage>
        <taxon>Bacteria</taxon>
        <taxon>Bacillati</taxon>
        <taxon>Actinomycetota</taxon>
        <taxon>Thermoleophilia</taxon>
        <taxon>Solirubrobacterales</taxon>
        <taxon>Conexibacteraceae</taxon>
        <taxon>Conexibacter</taxon>
    </lineage>
</organism>
<keyword evidence="12" id="KW-0012">Acyltransferase</keyword>
<proteinExistence type="inferred from homology"/>
<dbReference type="InterPro" id="IPR001465">
    <property type="entry name" value="Malate_synthase_TIM"/>
</dbReference>
<dbReference type="InterPro" id="IPR046363">
    <property type="entry name" value="MS_N_TIM-barrel_dom"/>
</dbReference>
<dbReference type="InterPro" id="IPR048356">
    <property type="entry name" value="MS_N"/>
</dbReference>
<feature type="domain" description="Malate synthase C-terminal" evidence="11">
    <location>
        <begin position="410"/>
        <end position="518"/>
    </location>
</feature>
<keyword evidence="5 12" id="KW-0808">Transferase</keyword>
<accession>D3F1R9</accession>
<dbReference type="GO" id="GO:0004474">
    <property type="term" value="F:malate synthase activity"/>
    <property type="evidence" value="ECO:0007669"/>
    <property type="project" value="UniProtKB-EC"/>
</dbReference>
<dbReference type="RefSeq" id="WP_012937151.1">
    <property type="nucleotide sequence ID" value="NC_013739.1"/>
</dbReference>
<dbReference type="SUPFAM" id="SSF51645">
    <property type="entry name" value="Malate synthase G"/>
    <property type="match status" value="1"/>
</dbReference>
<comment type="similarity">
    <text evidence="1">Belongs to the malate synthase family.</text>
</comment>
<dbReference type="PIRSF" id="PIRSF001363">
    <property type="entry name" value="Malate_synth"/>
    <property type="match status" value="1"/>
</dbReference>
<name>D3F1R9_CONWI</name>
<dbReference type="InterPro" id="IPR006252">
    <property type="entry name" value="Malate_synthA"/>
</dbReference>
<dbReference type="GO" id="GO:0005737">
    <property type="term" value="C:cytoplasm"/>
    <property type="evidence" value="ECO:0007669"/>
    <property type="project" value="TreeGrafter"/>
</dbReference>
<reference evidence="12 13" key="1">
    <citation type="journal article" date="2010" name="Stand. Genomic Sci.">
        <title>Complete genome sequence of Conexibacter woesei type strain (ID131577).</title>
        <authorList>
            <person name="Pukall R."/>
            <person name="Lapidus A."/>
            <person name="Glavina Del Rio T."/>
            <person name="Copeland A."/>
            <person name="Tice H."/>
            <person name="Cheng J.-F."/>
            <person name="Lucas S."/>
            <person name="Chen F."/>
            <person name="Nolan M."/>
            <person name="Bruce D."/>
            <person name="Goodwin L."/>
            <person name="Pitluck S."/>
            <person name="Mavromatis K."/>
            <person name="Ivanova N."/>
            <person name="Ovchinnikova G."/>
            <person name="Pati A."/>
            <person name="Chen A."/>
            <person name="Palaniappan K."/>
            <person name="Land M."/>
            <person name="Hauser L."/>
            <person name="Chang Y.-J."/>
            <person name="Jeffries C.D."/>
            <person name="Chain P."/>
            <person name="Meincke L."/>
            <person name="Sims D."/>
            <person name="Brettin T."/>
            <person name="Detter J.C."/>
            <person name="Rohde M."/>
            <person name="Goeker M."/>
            <person name="Bristow J."/>
            <person name="Eisen J.A."/>
            <person name="Markowitz V."/>
            <person name="Kyrpides N.C."/>
            <person name="Klenk H.-P."/>
            <person name="Hugenholtz P."/>
        </authorList>
    </citation>
    <scope>NUCLEOTIDE SEQUENCE [LARGE SCALE GENOMIC DNA]</scope>
    <source>
        <strain evidence="13">DSM 14684 / CIP 108061 / JCM 11494 / NBRC 100937 / ID131577</strain>
    </source>
</reference>
<dbReference type="EMBL" id="CP001854">
    <property type="protein sequence ID" value="ADB54100.1"/>
    <property type="molecule type" value="Genomic_DNA"/>
</dbReference>
<dbReference type="Pfam" id="PF20659">
    <property type="entry name" value="MS_C"/>
    <property type="match status" value="1"/>
</dbReference>
<feature type="active site" description="Proton acceptor" evidence="8">
    <location>
        <position position="161"/>
    </location>
</feature>
<dbReference type="Proteomes" id="UP000008229">
    <property type="component" value="Chromosome"/>
</dbReference>
<evidence type="ECO:0000256" key="5">
    <source>
        <dbReference type="ARBA" id="ARBA00022679"/>
    </source>
</evidence>
<dbReference type="PANTHER" id="PTHR42902">
    <property type="entry name" value="MALATE SYNTHASE"/>
    <property type="match status" value="1"/>
</dbReference>
<comment type="catalytic activity">
    <reaction evidence="6">
        <text>glyoxylate + acetyl-CoA + H2O = (S)-malate + CoA + H(+)</text>
        <dbReference type="Rhea" id="RHEA:18181"/>
        <dbReference type="ChEBI" id="CHEBI:15377"/>
        <dbReference type="ChEBI" id="CHEBI:15378"/>
        <dbReference type="ChEBI" id="CHEBI:15589"/>
        <dbReference type="ChEBI" id="CHEBI:36655"/>
        <dbReference type="ChEBI" id="CHEBI:57287"/>
        <dbReference type="ChEBI" id="CHEBI:57288"/>
        <dbReference type="EC" id="2.3.3.9"/>
    </reaction>
</comment>
<evidence type="ECO:0000256" key="6">
    <source>
        <dbReference type="ARBA" id="ARBA00047918"/>
    </source>
</evidence>
<dbReference type="eggNOG" id="COG2225">
    <property type="taxonomic scope" value="Bacteria"/>
</dbReference>
<dbReference type="KEGG" id="cwo:Cwoe_5698"/>
<evidence type="ECO:0000256" key="1">
    <source>
        <dbReference type="ARBA" id="ARBA00006394"/>
    </source>
</evidence>
<dbReference type="STRING" id="469383.Cwoe_5698"/>
<keyword evidence="13" id="KW-1185">Reference proteome</keyword>
<sequence>MKEPPITPLTVSLARPPHDERLAAVVSPEALAFLAELHGRFGERRDGLLAARRERPAPAGFLDATREIREGDWTVAPPRGDYADRRVEITGPTDRKLVINALNSGARGFMADFEDATTPLWGTVLEGQRNLTEAIDGTIVHEEADGRRYELNDEVATLLVRPRGWHLPEQHVTAGGEPLAGALVDAGLFLFHNGRRLLERGSAPYLYLPKLEHHDEAALWHDVLSWCEQALGLPHGTVRTTVLIETLPAVFQMEEILFALRERSYGLNAGRWDYLFSAIKTFRDRADMVLPNRTDVSMTVPFMRSYTELLVATCHRRGAFAMGGMAALIPSRSDAEATARAVAAVREDKEREAGAGFDGTWVAHPGVVAVAEEAFDVVLGARPNQIERRRDDVRPDAAALLDLGATPGAVTEAGVRGACRVGFLYLSAWLGGRGAVGIDGLMEDAATAEICRAQLWQWIRHATPLDDGRPVTRELVSALLAEEVARTGVEDATAQEILEQVALAEEFPEFLTLIAYPRLEERAPA</sequence>
<evidence type="ECO:0000256" key="8">
    <source>
        <dbReference type="PIRSR" id="PIRSR001363-1"/>
    </source>
</evidence>
<evidence type="ECO:0000256" key="7">
    <source>
        <dbReference type="ARBA" id="ARBA00068441"/>
    </source>
</evidence>
<dbReference type="NCBIfam" id="TIGR01344">
    <property type="entry name" value="malate_syn_A"/>
    <property type="match status" value="1"/>
</dbReference>
<evidence type="ECO:0000256" key="2">
    <source>
        <dbReference type="ARBA" id="ARBA00012636"/>
    </source>
</evidence>
<dbReference type="Pfam" id="PF01274">
    <property type="entry name" value="MS_TIM-barrel"/>
    <property type="match status" value="1"/>
</dbReference>
<dbReference type="InterPro" id="IPR044856">
    <property type="entry name" value="Malate_synth_C_sf"/>
</dbReference>
<dbReference type="HOGENOM" id="CLU_018928_3_0_11"/>
<dbReference type="Pfam" id="PF20656">
    <property type="entry name" value="MS_N"/>
    <property type="match status" value="1"/>
</dbReference>
<evidence type="ECO:0000256" key="3">
    <source>
        <dbReference type="ARBA" id="ARBA00022435"/>
    </source>
</evidence>
<gene>
    <name evidence="12" type="ordered locus">Cwoe_5698</name>
</gene>
<feature type="domain" description="Malate synthase TIM barrel" evidence="9">
    <location>
        <begin position="157"/>
        <end position="401"/>
    </location>
</feature>
<dbReference type="PANTHER" id="PTHR42902:SF1">
    <property type="entry name" value="MALATE SYNTHASE 1-RELATED"/>
    <property type="match status" value="1"/>
</dbReference>
<dbReference type="FunFam" id="3.20.20.360:FF:000001">
    <property type="entry name" value="Malate synthase"/>
    <property type="match status" value="1"/>
</dbReference>
<protein>
    <recommendedName>
        <fullName evidence="7">Malate synthase</fullName>
        <ecNumber evidence="2">2.3.3.9</ecNumber>
    </recommendedName>
</protein>
<feature type="domain" description="Malate synthase N-terminal" evidence="10">
    <location>
        <begin position="20"/>
        <end position="55"/>
    </location>
</feature>
<dbReference type="Gene3D" id="1.20.1220.12">
    <property type="entry name" value="Malate synthase, domain III"/>
    <property type="match status" value="1"/>
</dbReference>
<dbReference type="AlphaFoldDB" id="D3F1R9"/>
<keyword evidence="3" id="KW-0329">Glyoxylate bypass</keyword>
<dbReference type="Gene3D" id="3.20.20.360">
    <property type="entry name" value="Malate synthase, domain 3"/>
    <property type="match status" value="1"/>
</dbReference>